<dbReference type="AlphaFoldDB" id="A0A561PNS4"/>
<dbReference type="EMBL" id="VIWO01000005">
    <property type="protein sequence ID" value="TWF39771.1"/>
    <property type="molecule type" value="Genomic_DNA"/>
</dbReference>
<protein>
    <recommendedName>
        <fullName evidence="3">Prokaryotic RING finger family 4</fullName>
    </recommendedName>
</protein>
<accession>A0A561PNS4</accession>
<dbReference type="OrthoDB" id="1056332at2"/>
<evidence type="ECO:0008006" key="3">
    <source>
        <dbReference type="Google" id="ProtNLM"/>
    </source>
</evidence>
<name>A0A561PNS4_9BACT</name>
<keyword evidence="2" id="KW-1185">Reference proteome</keyword>
<dbReference type="RefSeq" id="WP_145670956.1">
    <property type="nucleotide sequence ID" value="NZ_VIWO01000005.1"/>
</dbReference>
<reference evidence="1 2" key="1">
    <citation type="submission" date="2019-06" db="EMBL/GenBank/DDBJ databases">
        <title>Sorghum-associated microbial communities from plants grown in Nebraska, USA.</title>
        <authorList>
            <person name="Schachtman D."/>
        </authorList>
    </citation>
    <scope>NUCLEOTIDE SEQUENCE [LARGE SCALE GENOMIC DNA]</scope>
    <source>
        <strain evidence="1 2">1209</strain>
    </source>
</reference>
<sequence length="747" mass="83221">MHTLLLQTGLRQQAIFIPETAVHSGIYQLTPTTGVLVANLAKLGFGVSEPLLHALNHTTPAWQVTILETFREVMGVNQNWMPLVKNWEVPTNESYADHLAVAFASVFNGEGTRLRCGHIIPPNTFPLERYNGCPFCGTPFETGGIENYQQNSKVRVLHLWTTEKAGAYLADLLRSKTPLDASQTDSLKSLLQVLPLPAIQPAMKETLAVVADVLIAKEDLAGAGALFTTPTDILRYLWYKHTGFAQLIMPKTILRRQLKNNSGFGITKTIKSAAAEKVAAITALKLKYSRKEGLRVARWLNDMPLEVATMCEIMHPKRGMWVRFIRALRLAEFSRREGFAQLRALMDTFYRQDYTVWQGRVNHFQLRYDRDNTLKLLQQRPGLFARSLFANILWFGEEAVIPAFAEVAHKVPARLLLTLQMYAAYYFDPATQRAVKPLGGVNKHIPVNKLVFMYEADQLKAMQNAVAALCIQVMQQRFATVATNAKTIYIAPALYNIPVPIGDRSEQIQDLPAALMGTRYKVDSDNLLLFLQWGKGLPAQHLDMDLSCFIAYDHQRMDICSYSRLHTTGCSHSGDIRAIPHQVGTAEYIKLDIAELDAAGARYVTFTCNAYSGGALTPNLVVGWMNSQHKMTVSEKTGVAYDPSCVDQMLRITQGLTKGLVFGVLDVAAREIIWLELAFGGQVVQQLDLVNISSLLRKLESKLSIGQLLEAKAAAQQLQIMETPVADEVYTLQWAVNTAAVTQLLIG</sequence>
<organism evidence="1 2">
    <name type="scientific">Chitinophaga polysaccharea</name>
    <dbReference type="NCBI Taxonomy" id="1293035"/>
    <lineage>
        <taxon>Bacteria</taxon>
        <taxon>Pseudomonadati</taxon>
        <taxon>Bacteroidota</taxon>
        <taxon>Chitinophagia</taxon>
        <taxon>Chitinophagales</taxon>
        <taxon>Chitinophagaceae</taxon>
        <taxon>Chitinophaga</taxon>
    </lineage>
</organism>
<dbReference type="Proteomes" id="UP000320811">
    <property type="component" value="Unassembled WGS sequence"/>
</dbReference>
<evidence type="ECO:0000313" key="2">
    <source>
        <dbReference type="Proteomes" id="UP000320811"/>
    </source>
</evidence>
<comment type="caution">
    <text evidence="1">The sequence shown here is derived from an EMBL/GenBank/DDBJ whole genome shotgun (WGS) entry which is preliminary data.</text>
</comment>
<evidence type="ECO:0000313" key="1">
    <source>
        <dbReference type="EMBL" id="TWF39771.1"/>
    </source>
</evidence>
<gene>
    <name evidence="1" type="ORF">FHW36_105211</name>
</gene>
<proteinExistence type="predicted"/>